<dbReference type="SMART" id="SM00131">
    <property type="entry name" value="KU"/>
    <property type="match status" value="1"/>
</dbReference>
<proteinExistence type="evidence at transcript level"/>
<reference evidence="3" key="1">
    <citation type="journal article" date="2015" name="Sci. Rep.">
        <title>Tissue- and time-dependent transcription in Ixodes ricinus salivary glands and midguts when blood feeding on the vertebrate host.</title>
        <authorList>
            <person name="Kotsyfakis M."/>
            <person name="Schwarz A."/>
            <person name="Erhart J."/>
            <person name="Ribeiro J.M."/>
        </authorList>
    </citation>
    <scope>NUCLEOTIDE SEQUENCE</scope>
    <source>
        <tissue evidence="3">Salivary gland and midgut</tissue>
    </source>
</reference>
<dbReference type="AlphaFoldDB" id="V5H2T6"/>
<evidence type="ECO:0000259" key="2">
    <source>
        <dbReference type="SMART" id="SM00131"/>
    </source>
</evidence>
<evidence type="ECO:0000313" key="3">
    <source>
        <dbReference type="EMBL" id="JAB68552.1"/>
    </source>
</evidence>
<name>V5H2T6_IXORI</name>
<keyword evidence="1" id="KW-0732">Signal</keyword>
<feature type="domain" description="BPTI/Kunitz inhibitor" evidence="2">
    <location>
        <begin position="24"/>
        <end position="77"/>
    </location>
</feature>
<dbReference type="Gene3D" id="4.10.410.10">
    <property type="entry name" value="Pancreatic trypsin inhibitor Kunitz domain"/>
    <property type="match status" value="1"/>
</dbReference>
<organism evidence="3">
    <name type="scientific">Ixodes ricinus</name>
    <name type="common">Common tick</name>
    <name type="synonym">Acarus ricinus</name>
    <dbReference type="NCBI Taxonomy" id="34613"/>
    <lineage>
        <taxon>Eukaryota</taxon>
        <taxon>Metazoa</taxon>
        <taxon>Ecdysozoa</taxon>
        <taxon>Arthropoda</taxon>
        <taxon>Chelicerata</taxon>
        <taxon>Arachnida</taxon>
        <taxon>Acari</taxon>
        <taxon>Parasitiformes</taxon>
        <taxon>Ixodida</taxon>
        <taxon>Ixodoidea</taxon>
        <taxon>Ixodidae</taxon>
        <taxon>Ixodinae</taxon>
        <taxon>Ixodes</taxon>
    </lineage>
</organism>
<dbReference type="EMBL" id="GANP01015916">
    <property type="protein sequence ID" value="JAB68552.1"/>
    <property type="molecule type" value="mRNA"/>
</dbReference>
<dbReference type="SUPFAM" id="SSF57362">
    <property type="entry name" value="BPTI-like"/>
    <property type="match status" value="1"/>
</dbReference>
<protein>
    <submittedName>
        <fullName evidence="3">Putative secreted protein</fullName>
    </submittedName>
</protein>
<accession>V5H2T6</accession>
<feature type="signal peptide" evidence="1">
    <location>
        <begin position="1"/>
        <end position="19"/>
    </location>
</feature>
<dbReference type="PROSITE" id="PS51257">
    <property type="entry name" value="PROKAR_LIPOPROTEIN"/>
    <property type="match status" value="1"/>
</dbReference>
<sequence>MKTFIAALCFLVAQSCVIALLTESECRNPVAVPSCEEGAMTTLYSFFDYANKCESYTGCGSGTNIFYSYGDCLANCPYGEHHPPGRA</sequence>
<feature type="chain" id="PRO_5004734948" evidence="1">
    <location>
        <begin position="20"/>
        <end position="87"/>
    </location>
</feature>
<dbReference type="InterPro" id="IPR036880">
    <property type="entry name" value="Kunitz_BPTI_sf"/>
</dbReference>
<dbReference type="InterPro" id="IPR002223">
    <property type="entry name" value="Kunitz_BPTI"/>
</dbReference>
<dbReference type="GO" id="GO:0004867">
    <property type="term" value="F:serine-type endopeptidase inhibitor activity"/>
    <property type="evidence" value="ECO:0007669"/>
    <property type="project" value="InterPro"/>
</dbReference>
<evidence type="ECO:0000256" key="1">
    <source>
        <dbReference type="SAM" id="SignalP"/>
    </source>
</evidence>